<organism evidence="1 2">
    <name type="scientific">Phtheirospermum japonicum</name>
    <dbReference type="NCBI Taxonomy" id="374723"/>
    <lineage>
        <taxon>Eukaryota</taxon>
        <taxon>Viridiplantae</taxon>
        <taxon>Streptophyta</taxon>
        <taxon>Embryophyta</taxon>
        <taxon>Tracheophyta</taxon>
        <taxon>Spermatophyta</taxon>
        <taxon>Magnoliopsida</taxon>
        <taxon>eudicotyledons</taxon>
        <taxon>Gunneridae</taxon>
        <taxon>Pentapetalae</taxon>
        <taxon>asterids</taxon>
        <taxon>lamiids</taxon>
        <taxon>Lamiales</taxon>
        <taxon>Orobanchaceae</taxon>
        <taxon>Orobanchaceae incertae sedis</taxon>
        <taxon>Phtheirospermum</taxon>
    </lineage>
</organism>
<dbReference type="AlphaFoldDB" id="A0A830CLN8"/>
<accession>A0A830CLN8</accession>
<dbReference type="OrthoDB" id="1910803at2759"/>
<gene>
    <name evidence="1" type="ORF">PHJA_001677400</name>
</gene>
<name>A0A830CLN8_9LAMI</name>
<dbReference type="Proteomes" id="UP000653305">
    <property type="component" value="Unassembled WGS sequence"/>
</dbReference>
<protein>
    <submittedName>
        <fullName evidence="1">Uncharacterized protein</fullName>
    </submittedName>
</protein>
<keyword evidence="2" id="KW-1185">Reference proteome</keyword>
<proteinExistence type="predicted"/>
<evidence type="ECO:0000313" key="1">
    <source>
        <dbReference type="EMBL" id="GFP95331.1"/>
    </source>
</evidence>
<sequence>MKELAHVVASDKARFGTLKLMVLYRNVERMLANELGSGDEIGIIYYHNAISYKYQGRVRVQNILSSVHYILSLSPDELPHKSLTTTEQLNDFIHSTDKAVILLEFCGWTRRLLAINKSMTESDLSMLCPKFQIF</sequence>
<evidence type="ECO:0000313" key="2">
    <source>
        <dbReference type="Proteomes" id="UP000653305"/>
    </source>
</evidence>
<comment type="caution">
    <text evidence="1">The sequence shown here is derived from an EMBL/GenBank/DDBJ whole genome shotgun (WGS) entry which is preliminary data.</text>
</comment>
<reference evidence="1" key="1">
    <citation type="submission" date="2020-07" db="EMBL/GenBank/DDBJ databases">
        <title>Ethylene signaling mediates host invasion by parasitic plants.</title>
        <authorList>
            <person name="Yoshida S."/>
        </authorList>
    </citation>
    <scope>NUCLEOTIDE SEQUENCE</scope>
    <source>
        <strain evidence="1">Okayama</strain>
    </source>
</reference>
<dbReference type="EMBL" id="BMAC01000381">
    <property type="protein sequence ID" value="GFP95331.1"/>
    <property type="molecule type" value="Genomic_DNA"/>
</dbReference>